<dbReference type="InterPro" id="IPR016191">
    <property type="entry name" value="Ribonuclease/ribotoxin"/>
</dbReference>
<sequence length="154" mass="17144">MSQAGASATDSHCPDFDPPRRTGTDSSHYSCSNLPDDDPARYIKASEARRQADEALAKRARLPTASGNRTKLSEYPKTYRNDEKLDLEAKSPWREYPVFSSGKWDPSSGASGAGAARIIYNNGDRDSFNVVYHDPKMSDKNYKNFSVAPYRKAK</sequence>
<comment type="caution">
    <text evidence="4">The sequence shown here is derived from an EMBL/GenBank/DDBJ whole genome shotgun (WGS) entry which is preliminary data.</text>
</comment>
<feature type="compositionally biased region" description="Polar residues" evidence="3">
    <location>
        <begin position="1"/>
        <end position="10"/>
    </location>
</feature>
<gene>
    <name evidence="4" type="ORF">QBC47DRAFT_362067</name>
</gene>
<evidence type="ECO:0000256" key="2">
    <source>
        <dbReference type="ARBA" id="ARBA00022801"/>
    </source>
</evidence>
<evidence type="ECO:0000313" key="5">
    <source>
        <dbReference type="Proteomes" id="UP001239445"/>
    </source>
</evidence>
<feature type="compositionally biased region" description="Basic and acidic residues" evidence="3">
    <location>
        <begin position="38"/>
        <end position="57"/>
    </location>
</feature>
<dbReference type="AlphaFoldDB" id="A0AAJ0BDW9"/>
<dbReference type="EMBL" id="MU839836">
    <property type="protein sequence ID" value="KAK1754086.1"/>
    <property type="molecule type" value="Genomic_DNA"/>
</dbReference>
<feature type="compositionally biased region" description="Polar residues" evidence="3">
    <location>
        <begin position="24"/>
        <end position="33"/>
    </location>
</feature>
<keyword evidence="5" id="KW-1185">Reference proteome</keyword>
<keyword evidence="2" id="KW-0378">Hydrolase</keyword>
<dbReference type="GO" id="GO:0016787">
    <property type="term" value="F:hydrolase activity"/>
    <property type="evidence" value="ECO:0007669"/>
    <property type="project" value="UniProtKB-KW"/>
</dbReference>
<feature type="region of interest" description="Disordered" evidence="3">
    <location>
        <begin position="1"/>
        <end position="77"/>
    </location>
</feature>
<dbReference type="Pfam" id="PF00545">
    <property type="entry name" value="Ribonuclease"/>
    <property type="match status" value="1"/>
</dbReference>
<dbReference type="GO" id="GO:0004521">
    <property type="term" value="F:RNA endonuclease activity"/>
    <property type="evidence" value="ECO:0007669"/>
    <property type="project" value="InterPro"/>
</dbReference>
<dbReference type="GO" id="GO:0003723">
    <property type="term" value="F:RNA binding"/>
    <property type="evidence" value="ECO:0007669"/>
    <property type="project" value="InterPro"/>
</dbReference>
<evidence type="ECO:0000256" key="3">
    <source>
        <dbReference type="SAM" id="MobiDB-lite"/>
    </source>
</evidence>
<evidence type="ECO:0000256" key="1">
    <source>
        <dbReference type="ARBA" id="ARBA00022722"/>
    </source>
</evidence>
<protein>
    <submittedName>
        <fullName evidence="4">Uncharacterized protein</fullName>
    </submittedName>
</protein>
<dbReference type="InterPro" id="IPR000026">
    <property type="entry name" value="N1-like"/>
</dbReference>
<feature type="compositionally biased region" description="Basic and acidic residues" evidence="3">
    <location>
        <begin position="12"/>
        <end position="23"/>
    </location>
</feature>
<dbReference type="Gene3D" id="3.10.450.30">
    <property type="entry name" value="Microbial ribonucleases"/>
    <property type="match status" value="1"/>
</dbReference>
<reference evidence="4" key="1">
    <citation type="submission" date="2023-06" db="EMBL/GenBank/DDBJ databases">
        <title>Genome-scale phylogeny and comparative genomics of the fungal order Sordariales.</title>
        <authorList>
            <consortium name="Lawrence Berkeley National Laboratory"/>
            <person name="Hensen N."/>
            <person name="Bonometti L."/>
            <person name="Westerberg I."/>
            <person name="Brannstrom I.O."/>
            <person name="Guillou S."/>
            <person name="Cros-Aarteil S."/>
            <person name="Calhoun S."/>
            <person name="Haridas S."/>
            <person name="Kuo A."/>
            <person name="Mondo S."/>
            <person name="Pangilinan J."/>
            <person name="Riley R."/>
            <person name="Labutti K."/>
            <person name="Andreopoulos B."/>
            <person name="Lipzen A."/>
            <person name="Chen C."/>
            <person name="Yanf M."/>
            <person name="Daum C."/>
            <person name="Ng V."/>
            <person name="Clum A."/>
            <person name="Steindorff A."/>
            <person name="Ohm R."/>
            <person name="Martin F."/>
            <person name="Silar P."/>
            <person name="Natvig D."/>
            <person name="Lalanne C."/>
            <person name="Gautier V."/>
            <person name="Ament-Velasquez S.L."/>
            <person name="Kruys A."/>
            <person name="Hutchinson M.I."/>
            <person name="Powell A.J."/>
            <person name="Barry K."/>
            <person name="Miller A.N."/>
            <person name="Grigoriev I.V."/>
            <person name="Debuchy R."/>
            <person name="Gladieux P."/>
            <person name="Thoren M.H."/>
            <person name="Johannesson H."/>
        </authorList>
    </citation>
    <scope>NUCLEOTIDE SEQUENCE</scope>
    <source>
        <strain evidence="4">PSN4</strain>
    </source>
</reference>
<organism evidence="4 5">
    <name type="scientific">Echria macrotheca</name>
    <dbReference type="NCBI Taxonomy" id="438768"/>
    <lineage>
        <taxon>Eukaryota</taxon>
        <taxon>Fungi</taxon>
        <taxon>Dikarya</taxon>
        <taxon>Ascomycota</taxon>
        <taxon>Pezizomycotina</taxon>
        <taxon>Sordariomycetes</taxon>
        <taxon>Sordariomycetidae</taxon>
        <taxon>Sordariales</taxon>
        <taxon>Schizotheciaceae</taxon>
        <taxon>Echria</taxon>
    </lineage>
</organism>
<accession>A0AAJ0BDW9</accession>
<dbReference type="Proteomes" id="UP001239445">
    <property type="component" value="Unassembled WGS sequence"/>
</dbReference>
<proteinExistence type="predicted"/>
<name>A0AAJ0BDW9_9PEZI</name>
<dbReference type="SUPFAM" id="SSF53933">
    <property type="entry name" value="Microbial ribonucleases"/>
    <property type="match status" value="1"/>
</dbReference>
<keyword evidence="1" id="KW-0540">Nuclease</keyword>
<evidence type="ECO:0000313" key="4">
    <source>
        <dbReference type="EMBL" id="KAK1754086.1"/>
    </source>
</evidence>